<keyword evidence="3" id="KW-0560">Oxidoreductase</keyword>
<evidence type="ECO:0000256" key="1">
    <source>
        <dbReference type="ARBA" id="ARBA00022630"/>
    </source>
</evidence>
<protein>
    <submittedName>
        <fullName evidence="5">Nitroreductase</fullName>
    </submittedName>
</protein>
<dbReference type="Gene3D" id="3.40.109.10">
    <property type="entry name" value="NADH Oxidase"/>
    <property type="match status" value="1"/>
</dbReference>
<evidence type="ECO:0000313" key="6">
    <source>
        <dbReference type="Proteomes" id="UP001501598"/>
    </source>
</evidence>
<dbReference type="CDD" id="cd02136">
    <property type="entry name" value="PnbA_NfnB-like"/>
    <property type="match status" value="1"/>
</dbReference>
<dbReference type="EMBL" id="BAABGT010000029">
    <property type="protein sequence ID" value="GAA4544061.1"/>
    <property type="molecule type" value="Genomic_DNA"/>
</dbReference>
<proteinExistence type="predicted"/>
<dbReference type="SUPFAM" id="SSF55469">
    <property type="entry name" value="FMN-dependent nitroreductase-like"/>
    <property type="match status" value="1"/>
</dbReference>
<sequence>MTDITSPDRTTVEYDALDRLTARRHSTRAFRPDPVPRDVVDKILAIAQRAPSWCNTQPWHVTITRGAETEAFREGLSEHATSQPMVTDFEFPGEYRGEYRNRRREAGIALYSALGITREDRAASGRQMLENFRLFGAPHVAIVTTEEHLGVYGAVDCGLYVQSFLLAAESLGVACIPQAALASHSDFIRRHFDLPDERRVLCGISFGYEDANHAANSFRTSRADLESGVTRRE</sequence>
<name>A0ABP8RP22_9PSEU</name>
<evidence type="ECO:0000259" key="4">
    <source>
        <dbReference type="Pfam" id="PF00881"/>
    </source>
</evidence>
<dbReference type="InterPro" id="IPR000415">
    <property type="entry name" value="Nitroreductase-like"/>
</dbReference>
<evidence type="ECO:0000313" key="5">
    <source>
        <dbReference type="EMBL" id="GAA4544061.1"/>
    </source>
</evidence>
<feature type="domain" description="Nitroreductase" evidence="4">
    <location>
        <begin position="22"/>
        <end position="208"/>
    </location>
</feature>
<dbReference type="Proteomes" id="UP001501598">
    <property type="component" value="Unassembled WGS sequence"/>
</dbReference>
<dbReference type="InterPro" id="IPR050627">
    <property type="entry name" value="Nitroreductase/BluB"/>
</dbReference>
<evidence type="ECO:0000256" key="3">
    <source>
        <dbReference type="ARBA" id="ARBA00023002"/>
    </source>
</evidence>
<dbReference type="PANTHER" id="PTHR23026:SF90">
    <property type="entry name" value="IODOTYROSINE DEIODINASE 1"/>
    <property type="match status" value="1"/>
</dbReference>
<comment type="caution">
    <text evidence="5">The sequence shown here is derived from an EMBL/GenBank/DDBJ whole genome shotgun (WGS) entry which is preliminary data.</text>
</comment>
<keyword evidence="1" id="KW-0285">Flavoprotein</keyword>
<gene>
    <name evidence="5" type="ORF">GCM10023175_21600</name>
</gene>
<organism evidence="5 6">
    <name type="scientific">Pseudonocardia xishanensis</name>
    <dbReference type="NCBI Taxonomy" id="630995"/>
    <lineage>
        <taxon>Bacteria</taxon>
        <taxon>Bacillati</taxon>
        <taxon>Actinomycetota</taxon>
        <taxon>Actinomycetes</taxon>
        <taxon>Pseudonocardiales</taxon>
        <taxon>Pseudonocardiaceae</taxon>
        <taxon>Pseudonocardia</taxon>
    </lineage>
</organism>
<accession>A0ABP8RP22</accession>
<dbReference type="Pfam" id="PF00881">
    <property type="entry name" value="Nitroreductase"/>
    <property type="match status" value="1"/>
</dbReference>
<keyword evidence="6" id="KW-1185">Reference proteome</keyword>
<dbReference type="RefSeq" id="WP_345415429.1">
    <property type="nucleotide sequence ID" value="NZ_BAABGT010000029.1"/>
</dbReference>
<dbReference type="PANTHER" id="PTHR23026">
    <property type="entry name" value="NADPH NITROREDUCTASE"/>
    <property type="match status" value="1"/>
</dbReference>
<dbReference type="InterPro" id="IPR029479">
    <property type="entry name" value="Nitroreductase"/>
</dbReference>
<keyword evidence="2" id="KW-0288">FMN</keyword>
<evidence type="ECO:0000256" key="2">
    <source>
        <dbReference type="ARBA" id="ARBA00022643"/>
    </source>
</evidence>
<reference evidence="6" key="1">
    <citation type="journal article" date="2019" name="Int. J. Syst. Evol. Microbiol.">
        <title>The Global Catalogue of Microorganisms (GCM) 10K type strain sequencing project: providing services to taxonomists for standard genome sequencing and annotation.</title>
        <authorList>
            <consortium name="The Broad Institute Genomics Platform"/>
            <consortium name="The Broad Institute Genome Sequencing Center for Infectious Disease"/>
            <person name="Wu L."/>
            <person name="Ma J."/>
        </authorList>
    </citation>
    <scope>NUCLEOTIDE SEQUENCE [LARGE SCALE GENOMIC DNA]</scope>
    <source>
        <strain evidence="6">JCM 17906</strain>
    </source>
</reference>